<dbReference type="AlphaFoldDB" id="A0A348AMN4"/>
<dbReference type="RefSeq" id="WP_232035473.1">
    <property type="nucleotide sequence ID" value="NZ_AP018449.1"/>
</dbReference>
<evidence type="ECO:0000256" key="4">
    <source>
        <dbReference type="ARBA" id="ARBA00022807"/>
    </source>
</evidence>
<keyword evidence="2" id="KW-0645">Protease</keyword>
<evidence type="ECO:0000313" key="6">
    <source>
        <dbReference type="EMBL" id="BBB92332.1"/>
    </source>
</evidence>
<proteinExistence type="inferred from homology"/>
<organism evidence="6 7">
    <name type="scientific">Methylomusa anaerophila</name>
    <dbReference type="NCBI Taxonomy" id="1930071"/>
    <lineage>
        <taxon>Bacteria</taxon>
        <taxon>Bacillati</taxon>
        <taxon>Bacillota</taxon>
        <taxon>Negativicutes</taxon>
        <taxon>Selenomonadales</taxon>
        <taxon>Sporomusaceae</taxon>
        <taxon>Methylomusa</taxon>
    </lineage>
</organism>
<dbReference type="Gene3D" id="1.10.101.10">
    <property type="entry name" value="PGBD-like superfamily/PGBD"/>
    <property type="match status" value="1"/>
</dbReference>
<evidence type="ECO:0000256" key="2">
    <source>
        <dbReference type="ARBA" id="ARBA00022670"/>
    </source>
</evidence>
<keyword evidence="7" id="KW-1185">Reference proteome</keyword>
<comment type="similarity">
    <text evidence="1">Belongs to the peptidase C40 family.</text>
</comment>
<keyword evidence="3 6" id="KW-0378">Hydrolase</keyword>
<evidence type="ECO:0000256" key="1">
    <source>
        <dbReference type="ARBA" id="ARBA00007074"/>
    </source>
</evidence>
<dbReference type="SUPFAM" id="SSF47090">
    <property type="entry name" value="PGBD-like"/>
    <property type="match status" value="1"/>
</dbReference>
<dbReference type="PANTHER" id="PTHR47053">
    <property type="entry name" value="MUREIN DD-ENDOPEPTIDASE MEPH-RELATED"/>
    <property type="match status" value="1"/>
</dbReference>
<feature type="domain" description="NlpC/P60" evidence="5">
    <location>
        <begin position="111"/>
        <end position="232"/>
    </location>
</feature>
<keyword evidence="4" id="KW-0788">Thiol protease</keyword>
<dbReference type="KEGG" id="mana:MAMMFC1_03025"/>
<dbReference type="InterPro" id="IPR036365">
    <property type="entry name" value="PGBD-like_sf"/>
</dbReference>
<dbReference type="Pfam" id="PF01471">
    <property type="entry name" value="PG_binding_1"/>
    <property type="match status" value="1"/>
</dbReference>
<evidence type="ECO:0000313" key="7">
    <source>
        <dbReference type="Proteomes" id="UP000276437"/>
    </source>
</evidence>
<dbReference type="EMBL" id="AP018449">
    <property type="protein sequence ID" value="BBB92332.1"/>
    <property type="molecule type" value="Genomic_DNA"/>
</dbReference>
<name>A0A348AMN4_9FIRM</name>
<dbReference type="SUPFAM" id="SSF54001">
    <property type="entry name" value="Cysteine proteinases"/>
    <property type="match status" value="1"/>
</dbReference>
<dbReference type="GO" id="GO:0008234">
    <property type="term" value="F:cysteine-type peptidase activity"/>
    <property type="evidence" value="ECO:0007669"/>
    <property type="project" value="UniProtKB-KW"/>
</dbReference>
<dbReference type="Pfam" id="PF00877">
    <property type="entry name" value="NLPC_P60"/>
    <property type="match status" value="1"/>
</dbReference>
<dbReference type="GO" id="GO:0006508">
    <property type="term" value="P:proteolysis"/>
    <property type="evidence" value="ECO:0007669"/>
    <property type="project" value="UniProtKB-KW"/>
</dbReference>
<evidence type="ECO:0000256" key="3">
    <source>
        <dbReference type="ARBA" id="ARBA00022801"/>
    </source>
</evidence>
<protein>
    <submittedName>
        <fullName evidence="6">Gamma-DL-glutamyl hydrolase</fullName>
        <ecNumber evidence="6">3.4.19.-</ecNumber>
    </submittedName>
</protein>
<dbReference type="EC" id="3.4.19.-" evidence="6"/>
<dbReference type="Gene3D" id="3.90.1720.10">
    <property type="entry name" value="endopeptidase domain like (from Nostoc punctiforme)"/>
    <property type="match status" value="1"/>
</dbReference>
<sequence>MIKNVRMFIVLMAFLGIVFLAYIPAYAAERVYSIGDEGLVVAQIQLKLNQFGYSKRVINGKFDKDMSKAIKEFQKKNNLQQTGVVDKVTYKILFDTDMPEIKAPQQQKAIPAKSTGVTKTASKYLGTPYRFGGAGPGGFDCSGFVMYVFDKNGKKLPRTADVQFTVGRKIDRVGLTPGDLVFFTTYAPGASHVGIYYGDGKFIHASSSRGVMISKLDESYWKARYLGAKRVL</sequence>
<dbReference type="InterPro" id="IPR002477">
    <property type="entry name" value="Peptidoglycan-bd-like"/>
</dbReference>
<dbReference type="InterPro" id="IPR000064">
    <property type="entry name" value="NLP_P60_dom"/>
</dbReference>
<reference evidence="6 7" key="1">
    <citation type="journal article" date="2018" name="Int. J. Syst. Evol. Microbiol.">
        <title>Methylomusa anaerophila gen. nov., sp. nov., an anaerobic methanol-utilizing bacterium isolated from a microbial fuel cell.</title>
        <authorList>
            <person name="Amano N."/>
            <person name="Yamamuro A."/>
            <person name="Miyahara M."/>
            <person name="Kouzuma A."/>
            <person name="Abe T."/>
            <person name="Watanabe K."/>
        </authorList>
    </citation>
    <scope>NUCLEOTIDE SEQUENCE [LARGE SCALE GENOMIC DNA]</scope>
    <source>
        <strain evidence="6 7">MMFC1</strain>
    </source>
</reference>
<dbReference type="Proteomes" id="UP000276437">
    <property type="component" value="Chromosome"/>
</dbReference>
<accession>A0A348AMN4</accession>
<gene>
    <name evidence="6" type="primary">pgdS_3</name>
    <name evidence="6" type="ORF">MAMMFC1_03025</name>
</gene>
<dbReference type="PROSITE" id="PS51935">
    <property type="entry name" value="NLPC_P60"/>
    <property type="match status" value="1"/>
</dbReference>
<evidence type="ECO:0000259" key="5">
    <source>
        <dbReference type="PROSITE" id="PS51935"/>
    </source>
</evidence>
<dbReference type="PANTHER" id="PTHR47053:SF1">
    <property type="entry name" value="MUREIN DD-ENDOPEPTIDASE MEPH-RELATED"/>
    <property type="match status" value="1"/>
</dbReference>
<dbReference type="InterPro" id="IPR036366">
    <property type="entry name" value="PGBDSf"/>
</dbReference>
<dbReference type="InterPro" id="IPR051202">
    <property type="entry name" value="Peptidase_C40"/>
</dbReference>
<dbReference type="InterPro" id="IPR038765">
    <property type="entry name" value="Papain-like_cys_pep_sf"/>
</dbReference>